<evidence type="ECO:0000256" key="1">
    <source>
        <dbReference type="ARBA" id="ARBA00004141"/>
    </source>
</evidence>
<keyword evidence="2" id="KW-0472">Membrane</keyword>
<feature type="transmembrane region" description="Helical" evidence="2">
    <location>
        <begin position="96"/>
        <end position="120"/>
    </location>
</feature>
<proteinExistence type="predicted"/>
<feature type="transmembrane region" description="Helical" evidence="2">
    <location>
        <begin position="6"/>
        <end position="30"/>
    </location>
</feature>
<comment type="caution">
    <text evidence="4">The sequence shown here is derived from an EMBL/GenBank/DDBJ whole genome shotgun (WGS) entry which is preliminary data.</text>
</comment>
<dbReference type="EMBL" id="JAJTJA010000005">
    <property type="protein sequence ID" value="KAH8698490.1"/>
    <property type="molecule type" value="Genomic_DNA"/>
</dbReference>
<name>A0AAD4Q1H7_9EURO</name>
<dbReference type="PROSITE" id="PS50850">
    <property type="entry name" value="MFS"/>
    <property type="match status" value="1"/>
</dbReference>
<evidence type="ECO:0000259" key="3">
    <source>
        <dbReference type="PROSITE" id="PS50850"/>
    </source>
</evidence>
<accession>A0AAD4Q1H7</accession>
<evidence type="ECO:0000313" key="5">
    <source>
        <dbReference type="Proteomes" id="UP001201262"/>
    </source>
</evidence>
<dbReference type="SUPFAM" id="SSF103473">
    <property type="entry name" value="MFS general substrate transporter"/>
    <property type="match status" value="1"/>
</dbReference>
<feature type="domain" description="Major facilitator superfamily (MFS) profile" evidence="3">
    <location>
        <begin position="1"/>
        <end position="185"/>
    </location>
</feature>
<dbReference type="InterPro" id="IPR020846">
    <property type="entry name" value="MFS_dom"/>
</dbReference>
<feature type="transmembrane region" description="Helical" evidence="2">
    <location>
        <begin position="42"/>
        <end position="64"/>
    </location>
</feature>
<feature type="transmembrane region" description="Helical" evidence="2">
    <location>
        <begin position="70"/>
        <end position="89"/>
    </location>
</feature>
<feature type="non-terminal residue" evidence="4">
    <location>
        <position position="1"/>
    </location>
</feature>
<dbReference type="GO" id="GO:0022857">
    <property type="term" value="F:transmembrane transporter activity"/>
    <property type="evidence" value="ECO:0007669"/>
    <property type="project" value="InterPro"/>
</dbReference>
<dbReference type="GeneID" id="70241320"/>
<evidence type="ECO:0000313" key="4">
    <source>
        <dbReference type="EMBL" id="KAH8698490.1"/>
    </source>
</evidence>
<organism evidence="4 5">
    <name type="scientific">Talaromyces proteolyticus</name>
    <dbReference type="NCBI Taxonomy" id="1131652"/>
    <lineage>
        <taxon>Eukaryota</taxon>
        <taxon>Fungi</taxon>
        <taxon>Dikarya</taxon>
        <taxon>Ascomycota</taxon>
        <taxon>Pezizomycotina</taxon>
        <taxon>Eurotiomycetes</taxon>
        <taxon>Eurotiomycetidae</taxon>
        <taxon>Eurotiales</taxon>
        <taxon>Trichocomaceae</taxon>
        <taxon>Talaromyces</taxon>
        <taxon>Talaromyces sect. Bacilispori</taxon>
    </lineage>
</organism>
<keyword evidence="2" id="KW-1133">Transmembrane helix</keyword>
<evidence type="ECO:0000256" key="2">
    <source>
        <dbReference type="SAM" id="Phobius"/>
    </source>
</evidence>
<reference evidence="4" key="1">
    <citation type="submission" date="2021-12" db="EMBL/GenBank/DDBJ databases">
        <title>Convergent genome expansion in fungi linked to evolution of root-endophyte symbiosis.</title>
        <authorList>
            <consortium name="DOE Joint Genome Institute"/>
            <person name="Ke Y.-H."/>
            <person name="Bonito G."/>
            <person name="Liao H.-L."/>
            <person name="Looney B."/>
            <person name="Rojas-Flechas A."/>
            <person name="Nash J."/>
            <person name="Hameed K."/>
            <person name="Schadt C."/>
            <person name="Martin F."/>
            <person name="Crous P.W."/>
            <person name="Miettinen O."/>
            <person name="Magnuson J.K."/>
            <person name="Labbe J."/>
            <person name="Jacobson D."/>
            <person name="Doktycz M.J."/>
            <person name="Veneault-Fourrey C."/>
            <person name="Kuo A."/>
            <person name="Mondo S."/>
            <person name="Calhoun S."/>
            <person name="Riley R."/>
            <person name="Ohm R."/>
            <person name="LaButti K."/>
            <person name="Andreopoulos B."/>
            <person name="Pangilinan J."/>
            <person name="Nolan M."/>
            <person name="Tritt A."/>
            <person name="Clum A."/>
            <person name="Lipzen A."/>
            <person name="Daum C."/>
            <person name="Barry K."/>
            <person name="Grigoriev I.V."/>
            <person name="Vilgalys R."/>
        </authorList>
    </citation>
    <scope>NUCLEOTIDE SEQUENCE</scope>
    <source>
        <strain evidence="4">PMI_201</strain>
    </source>
</reference>
<dbReference type="AlphaFoldDB" id="A0AAD4Q1H7"/>
<comment type="subcellular location">
    <subcellularLocation>
        <location evidence="1">Membrane</location>
        <topology evidence="1">Multi-pass membrane protein</topology>
    </subcellularLocation>
</comment>
<dbReference type="Gene3D" id="1.20.1250.20">
    <property type="entry name" value="MFS general substrate transporter like domains"/>
    <property type="match status" value="1"/>
</dbReference>
<keyword evidence="5" id="KW-1185">Reference proteome</keyword>
<dbReference type="InterPro" id="IPR050327">
    <property type="entry name" value="Proton-linked_MCT"/>
</dbReference>
<protein>
    <recommendedName>
        <fullName evidence="3">Major facilitator superfamily (MFS) profile domain-containing protein</fullName>
    </recommendedName>
</protein>
<dbReference type="Proteomes" id="UP001201262">
    <property type="component" value="Unassembled WGS sequence"/>
</dbReference>
<gene>
    <name evidence="4" type="ORF">BGW36DRAFT_293840</name>
</gene>
<dbReference type="RefSeq" id="XP_046072954.1">
    <property type="nucleotide sequence ID" value="XM_046211033.1"/>
</dbReference>
<sequence>AFKYLPYALFSVGIFLTFAGLYMPIFYIISWAQAHAHIEIDLYFYLLAALNGASVFGRIIPGLLADRFRALELIIICTMLAGVFGYVAIVIHKLACLIVFTILYGFISEALVSLTAAVVVVLTPNMALVGIWMGVSFCFSAAGILLGNPIAGTIIRVPQNQFANGGYIPCSKIHQNDPGAEVEYS</sequence>
<dbReference type="PANTHER" id="PTHR11360">
    <property type="entry name" value="MONOCARBOXYLATE TRANSPORTER"/>
    <property type="match status" value="1"/>
</dbReference>
<keyword evidence="2" id="KW-0812">Transmembrane</keyword>
<dbReference type="InterPro" id="IPR036259">
    <property type="entry name" value="MFS_trans_sf"/>
</dbReference>
<feature type="transmembrane region" description="Helical" evidence="2">
    <location>
        <begin position="126"/>
        <end position="146"/>
    </location>
</feature>
<dbReference type="GO" id="GO:0016020">
    <property type="term" value="C:membrane"/>
    <property type="evidence" value="ECO:0007669"/>
    <property type="project" value="UniProtKB-SubCell"/>
</dbReference>
<dbReference type="PANTHER" id="PTHR11360:SF234">
    <property type="entry name" value="MFS-TYPE TRANSPORTER DBAD-RELATED"/>
    <property type="match status" value="1"/>
</dbReference>